<evidence type="ECO:0000256" key="5">
    <source>
        <dbReference type="ARBA" id="ARBA00022989"/>
    </source>
</evidence>
<feature type="transmembrane region" description="Helical" evidence="7">
    <location>
        <begin position="278"/>
        <end position="297"/>
    </location>
</feature>
<feature type="transmembrane region" description="Helical" evidence="7">
    <location>
        <begin position="335"/>
        <end position="355"/>
    </location>
</feature>
<feature type="transmembrane region" description="Helical" evidence="7">
    <location>
        <begin position="89"/>
        <end position="107"/>
    </location>
</feature>
<dbReference type="Proteomes" id="UP001480955">
    <property type="component" value="Unassembled WGS sequence"/>
</dbReference>
<evidence type="ECO:0000256" key="4">
    <source>
        <dbReference type="ARBA" id="ARBA00022692"/>
    </source>
</evidence>
<keyword evidence="5 7" id="KW-1133">Transmembrane helix</keyword>
<keyword evidence="4 7" id="KW-0812">Transmembrane</keyword>
<dbReference type="CDD" id="cd17369">
    <property type="entry name" value="MFS_ShiA_like"/>
    <property type="match status" value="1"/>
</dbReference>
<dbReference type="PANTHER" id="PTHR43045:SF1">
    <property type="entry name" value="SHIKIMATE TRANSPORTER"/>
    <property type="match status" value="1"/>
</dbReference>
<dbReference type="Pfam" id="PF07690">
    <property type="entry name" value="MFS_1"/>
    <property type="match status" value="1"/>
</dbReference>
<feature type="transmembrane region" description="Helical" evidence="7">
    <location>
        <begin position="255"/>
        <end position="272"/>
    </location>
</feature>
<sequence length="459" mass="48577">MTTSPTTPKAGGLGRVVTAALIGATIEWYDFFLYGVVAGIVLNKLYFPADDPLVSTLLAYATFAVGFVARPLGGVIFGHFGDRIGRKSMLVITLMLMGVATFLIGLVPTYAQIGVAAPVLLLLLRIVQGIGLGGEWGGAVLMAFEYAPPSKRGLYASIPQIGLALGLCLASGVVAGLSYGLSDEQFLTWGWRLAFLLSAVLVAVGAYIRLNVMETPEFSRVKEANREAAIPFVSMIRDFPGNVLAGMGARTIDGVFFNVFAVFSIGYLTGTVKMPRTQALLGVTAAALLLCLTIPIAGWLSDRLGRTRVYAWGSLLTGFSAFPAFWVFLHSDGSTAAIWLALIVPFGILYASVYGPEAALFSELFPARVRYTGISFVYQFSGIFASGLTPIVATALLQYSGADRPWLVCAYCAFAGLVSAASAIWIGRRARAAAGVPAQPLPAAPIGSMRRTFHDAGPA</sequence>
<evidence type="ECO:0000256" key="2">
    <source>
        <dbReference type="ARBA" id="ARBA00022448"/>
    </source>
</evidence>
<name>A0ABV1QJ87_9HYPH</name>
<dbReference type="InterPro" id="IPR020846">
    <property type="entry name" value="MFS_dom"/>
</dbReference>
<evidence type="ECO:0000256" key="7">
    <source>
        <dbReference type="SAM" id="Phobius"/>
    </source>
</evidence>
<feature type="transmembrane region" description="Helical" evidence="7">
    <location>
        <begin position="309"/>
        <end position="329"/>
    </location>
</feature>
<dbReference type="Gene3D" id="1.20.1250.20">
    <property type="entry name" value="MFS general substrate transporter like domains"/>
    <property type="match status" value="2"/>
</dbReference>
<accession>A0ABV1QJ87</accession>
<dbReference type="InterPro" id="IPR005828">
    <property type="entry name" value="MFS_sugar_transport-like"/>
</dbReference>
<keyword evidence="3" id="KW-1003">Cell membrane</keyword>
<evidence type="ECO:0000256" key="1">
    <source>
        <dbReference type="ARBA" id="ARBA00004651"/>
    </source>
</evidence>
<feature type="domain" description="Major facilitator superfamily (MFS) profile" evidence="8">
    <location>
        <begin position="16"/>
        <end position="431"/>
    </location>
</feature>
<evidence type="ECO:0000259" key="8">
    <source>
        <dbReference type="PROSITE" id="PS50850"/>
    </source>
</evidence>
<dbReference type="PROSITE" id="PS50850">
    <property type="entry name" value="MFS"/>
    <property type="match status" value="1"/>
</dbReference>
<protein>
    <submittedName>
        <fullName evidence="9">MFS transporter</fullName>
    </submittedName>
</protein>
<comment type="caution">
    <text evidence="9">The sequence shown here is derived from an EMBL/GenBank/DDBJ whole genome shotgun (WGS) entry which is preliminary data.</text>
</comment>
<keyword evidence="10" id="KW-1185">Reference proteome</keyword>
<evidence type="ECO:0000313" key="10">
    <source>
        <dbReference type="Proteomes" id="UP001480955"/>
    </source>
</evidence>
<proteinExistence type="predicted"/>
<dbReference type="PANTHER" id="PTHR43045">
    <property type="entry name" value="SHIKIMATE TRANSPORTER"/>
    <property type="match status" value="1"/>
</dbReference>
<comment type="subcellular location">
    <subcellularLocation>
        <location evidence="1">Cell membrane</location>
        <topology evidence="1">Multi-pass membrane protein</topology>
    </subcellularLocation>
</comment>
<dbReference type="InterPro" id="IPR036259">
    <property type="entry name" value="MFS_trans_sf"/>
</dbReference>
<reference evidence="9 10" key="1">
    <citation type="submission" date="2024-06" db="EMBL/GenBank/DDBJ databases">
        <authorList>
            <person name="Campbell A.G."/>
        </authorList>
    </citation>
    <scope>NUCLEOTIDE SEQUENCE [LARGE SCALE GENOMIC DNA]</scope>
    <source>
        <strain evidence="9 10">EM12</strain>
    </source>
</reference>
<feature type="transmembrane region" description="Helical" evidence="7">
    <location>
        <begin position="57"/>
        <end position="77"/>
    </location>
</feature>
<feature type="transmembrane region" description="Helical" evidence="7">
    <location>
        <begin position="405"/>
        <end position="426"/>
    </location>
</feature>
<dbReference type="RefSeq" id="WP_350392901.1">
    <property type="nucleotide sequence ID" value="NZ_JBELQE010000033.1"/>
</dbReference>
<feature type="transmembrane region" description="Helical" evidence="7">
    <location>
        <begin position="189"/>
        <end position="210"/>
    </location>
</feature>
<evidence type="ECO:0000313" key="9">
    <source>
        <dbReference type="EMBL" id="MER2249401.1"/>
    </source>
</evidence>
<feature type="transmembrane region" description="Helical" evidence="7">
    <location>
        <begin position="376"/>
        <end position="399"/>
    </location>
</feature>
<evidence type="ECO:0000256" key="6">
    <source>
        <dbReference type="ARBA" id="ARBA00023136"/>
    </source>
</evidence>
<organism evidence="9 10">
    <name type="scientific">Methylorubrum podarium</name>
    <dbReference type="NCBI Taxonomy" id="200476"/>
    <lineage>
        <taxon>Bacteria</taxon>
        <taxon>Pseudomonadati</taxon>
        <taxon>Pseudomonadota</taxon>
        <taxon>Alphaproteobacteria</taxon>
        <taxon>Hyphomicrobiales</taxon>
        <taxon>Methylobacteriaceae</taxon>
        <taxon>Methylorubrum</taxon>
    </lineage>
</organism>
<dbReference type="InterPro" id="IPR011701">
    <property type="entry name" value="MFS"/>
</dbReference>
<keyword evidence="6 7" id="KW-0472">Membrane</keyword>
<dbReference type="SUPFAM" id="SSF103473">
    <property type="entry name" value="MFS general substrate transporter"/>
    <property type="match status" value="1"/>
</dbReference>
<gene>
    <name evidence="9" type="ORF">ABS772_05675</name>
</gene>
<feature type="transmembrane region" description="Helical" evidence="7">
    <location>
        <begin position="113"/>
        <end position="133"/>
    </location>
</feature>
<evidence type="ECO:0000256" key="3">
    <source>
        <dbReference type="ARBA" id="ARBA00022475"/>
    </source>
</evidence>
<dbReference type="Pfam" id="PF00083">
    <property type="entry name" value="Sugar_tr"/>
    <property type="match status" value="1"/>
</dbReference>
<dbReference type="EMBL" id="JBELQE010000033">
    <property type="protein sequence ID" value="MER2249401.1"/>
    <property type="molecule type" value="Genomic_DNA"/>
</dbReference>
<feature type="transmembrane region" description="Helical" evidence="7">
    <location>
        <begin position="154"/>
        <end position="177"/>
    </location>
</feature>
<keyword evidence="2" id="KW-0813">Transport</keyword>
<feature type="transmembrane region" description="Helical" evidence="7">
    <location>
        <begin position="12"/>
        <end position="37"/>
    </location>
</feature>